<keyword evidence="5" id="KW-0496">Mitochondrion</keyword>
<keyword evidence="3" id="KW-0472">Membrane</keyword>
<dbReference type="SUPFAM" id="SSF54427">
    <property type="entry name" value="NTF2-like"/>
    <property type="match status" value="1"/>
</dbReference>
<keyword evidence="4" id="KW-0809">Transit peptide</keyword>
<evidence type="ECO:0000259" key="6">
    <source>
        <dbReference type="Pfam" id="PF04280"/>
    </source>
</evidence>
<dbReference type="InterPro" id="IPR007379">
    <property type="entry name" value="Tim44-like_dom"/>
</dbReference>
<dbReference type="Pfam" id="PF04280">
    <property type="entry name" value="Tim44"/>
    <property type="match status" value="1"/>
</dbReference>
<dbReference type="Proteomes" id="UP000824890">
    <property type="component" value="Unassembled WGS sequence"/>
</dbReference>
<reference evidence="7 8" key="1">
    <citation type="submission" date="2021-05" db="EMBL/GenBank/DDBJ databases">
        <title>Genome Assembly of Synthetic Allotetraploid Brassica napus Reveals Homoeologous Exchanges between Subgenomes.</title>
        <authorList>
            <person name="Davis J.T."/>
        </authorList>
    </citation>
    <scope>NUCLEOTIDE SEQUENCE [LARGE SCALE GENOMIC DNA]</scope>
    <source>
        <strain evidence="8">cv. Da-Ae</strain>
        <tissue evidence="7">Seedling</tissue>
    </source>
</reference>
<evidence type="ECO:0000256" key="1">
    <source>
        <dbReference type="ARBA" id="ARBA00004273"/>
    </source>
</evidence>
<keyword evidence="3" id="KW-0999">Mitochondrion inner membrane</keyword>
<gene>
    <name evidence="7" type="ORF">HID58_058564</name>
</gene>
<dbReference type="EMBL" id="JAGKQM010000014">
    <property type="protein sequence ID" value="KAH0882468.1"/>
    <property type="molecule type" value="Genomic_DNA"/>
</dbReference>
<sequence length="294" mass="34022">MTTEECVRLITKALAKIGLTSPLKFFIYLESPRSTIAKRHQDFFMDKDSRKNENGEDKYIYHIVYSVVEDIPGDLMKPKSQIADSSILESLQNLLDRVMNGEYQGQKLVLISGDQGYREMVDELRRNGVEVLFLKPQDVGFYVELTSAALSANIDTCFKGDPNWQVVIKSKEQILKESKANFFQKLCLYDLSDQVSGEITTNGSVYQEILSRDPLFTVGNFVTNFRRAIKPSFTACSKGDAEELEKYWSREYIERWKAKLEDFKNKVYFCHYHIQNISDVRVEEMKTMDDKPTM</sequence>
<evidence type="ECO:0000313" key="8">
    <source>
        <dbReference type="Proteomes" id="UP000824890"/>
    </source>
</evidence>
<comment type="subcellular location">
    <subcellularLocation>
        <location evidence="1">Mitochondrion inner membrane</location>
    </subcellularLocation>
</comment>
<dbReference type="PANTHER" id="PTHR10721:SF2">
    <property type="entry name" value="TIM44-LIKE DOMAIN-CONTAINING PROTEIN"/>
    <property type="match status" value="1"/>
</dbReference>
<dbReference type="InterPro" id="IPR032710">
    <property type="entry name" value="NTF2-like_dom_sf"/>
</dbReference>
<protein>
    <recommendedName>
        <fullName evidence="6">Tim44-like domain-containing protein</fullName>
    </recommendedName>
</protein>
<proteinExistence type="inferred from homology"/>
<evidence type="ECO:0000256" key="2">
    <source>
        <dbReference type="ARBA" id="ARBA00009597"/>
    </source>
</evidence>
<dbReference type="Gene3D" id="3.10.450.240">
    <property type="match status" value="1"/>
</dbReference>
<dbReference type="PANTHER" id="PTHR10721">
    <property type="entry name" value="MITOCHONDRIAL IMPORT INNER MEMBRANE TRANSLOCASE SUBUNIT TIM44"/>
    <property type="match status" value="1"/>
</dbReference>
<comment type="caution">
    <text evidence="7">The sequence shown here is derived from an EMBL/GenBank/DDBJ whole genome shotgun (WGS) entry which is preliminary data.</text>
</comment>
<evidence type="ECO:0000313" key="7">
    <source>
        <dbReference type="EMBL" id="KAH0882468.1"/>
    </source>
</evidence>
<evidence type="ECO:0000256" key="5">
    <source>
        <dbReference type="ARBA" id="ARBA00023128"/>
    </source>
</evidence>
<name>A0ABQ7ZQI5_BRANA</name>
<organism evidence="7 8">
    <name type="scientific">Brassica napus</name>
    <name type="common">Rape</name>
    <dbReference type="NCBI Taxonomy" id="3708"/>
    <lineage>
        <taxon>Eukaryota</taxon>
        <taxon>Viridiplantae</taxon>
        <taxon>Streptophyta</taxon>
        <taxon>Embryophyta</taxon>
        <taxon>Tracheophyta</taxon>
        <taxon>Spermatophyta</taxon>
        <taxon>Magnoliopsida</taxon>
        <taxon>eudicotyledons</taxon>
        <taxon>Gunneridae</taxon>
        <taxon>Pentapetalae</taxon>
        <taxon>rosids</taxon>
        <taxon>malvids</taxon>
        <taxon>Brassicales</taxon>
        <taxon>Brassicaceae</taxon>
        <taxon>Brassiceae</taxon>
        <taxon>Brassica</taxon>
    </lineage>
</organism>
<evidence type="ECO:0000256" key="3">
    <source>
        <dbReference type="ARBA" id="ARBA00022792"/>
    </source>
</evidence>
<dbReference type="InterPro" id="IPR039544">
    <property type="entry name" value="Tim44-like"/>
</dbReference>
<keyword evidence="8" id="KW-1185">Reference proteome</keyword>
<feature type="domain" description="Tim44-like" evidence="6">
    <location>
        <begin position="204"/>
        <end position="292"/>
    </location>
</feature>
<accession>A0ABQ7ZQI5</accession>
<evidence type="ECO:0000256" key="4">
    <source>
        <dbReference type="ARBA" id="ARBA00022946"/>
    </source>
</evidence>
<comment type="similarity">
    <text evidence="2">Belongs to the Tim44 family.</text>
</comment>